<evidence type="ECO:0000256" key="2">
    <source>
        <dbReference type="SAM" id="SignalP"/>
    </source>
</evidence>
<dbReference type="EMBL" id="NBYN01000054">
    <property type="protein sequence ID" value="OSO89819.1"/>
    <property type="molecule type" value="Genomic_DNA"/>
</dbReference>
<dbReference type="RefSeq" id="WP_009342113.1">
    <property type="nucleotide sequence ID" value="NZ_NBYN01000054.1"/>
</dbReference>
<proteinExistence type="predicted"/>
<feature type="chain" id="PRO_5010855533" description="Low temperature-induced protein" evidence="2">
    <location>
        <begin position="26"/>
        <end position="122"/>
    </location>
</feature>
<dbReference type="AlphaFoldDB" id="A0A1X4G5P0"/>
<feature type="signal peptide" evidence="2">
    <location>
        <begin position="1"/>
        <end position="25"/>
    </location>
</feature>
<dbReference type="Proteomes" id="UP000192997">
    <property type="component" value="Unassembled WGS sequence"/>
</dbReference>
<feature type="compositionally biased region" description="Polar residues" evidence="1">
    <location>
        <begin position="110"/>
        <end position="122"/>
    </location>
</feature>
<evidence type="ECO:0000313" key="3">
    <source>
        <dbReference type="EMBL" id="OSO89819.1"/>
    </source>
</evidence>
<reference evidence="4" key="1">
    <citation type="submission" date="2017-04" db="EMBL/GenBank/DDBJ databases">
        <authorList>
            <person name="Abreu V.A."/>
            <person name="Popin R.V."/>
            <person name="Rigonato J."/>
            <person name="Andreote A.P."/>
            <person name="Schaker P.C."/>
            <person name="Hoff-Risseti C."/>
            <person name="Alvarenga D.O."/>
            <person name="Varani A.M."/>
            <person name="Fiore M.F."/>
        </authorList>
    </citation>
    <scope>NUCLEOTIDE SEQUENCE [LARGE SCALE GENOMIC DNA]</scope>
    <source>
        <strain evidence="4">CENA303</strain>
    </source>
</reference>
<accession>A0A1X4G5P0</accession>
<comment type="caution">
    <text evidence="3">The sequence shown here is derived from an EMBL/GenBank/DDBJ whole genome shotgun (WGS) entry which is preliminary data.</text>
</comment>
<sequence length="122" mass="13376">MNKYFLRGKLLLVCGAGIAFIGLFAPQPSFSNTASTSQPLNSPDNTNPLANDSGLDMFNIIHRLNFGPLNWDPNQQNQQLEDAAAAFKARQNQILQNQQPSKVKGEENRSGANTDGSNTERK</sequence>
<evidence type="ECO:0000313" key="4">
    <source>
        <dbReference type="Proteomes" id="UP000192997"/>
    </source>
</evidence>
<feature type="compositionally biased region" description="Polar residues" evidence="1">
    <location>
        <begin position="90"/>
        <end position="101"/>
    </location>
</feature>
<feature type="region of interest" description="Disordered" evidence="1">
    <location>
        <begin position="88"/>
        <end position="122"/>
    </location>
</feature>
<name>A0A1X4G5P0_9CYAN</name>
<organism evidence="3 4">
    <name type="scientific">Cylindrospermopsis raciborskii CENA303</name>
    <dbReference type="NCBI Taxonomy" id="1170769"/>
    <lineage>
        <taxon>Bacteria</taxon>
        <taxon>Bacillati</taxon>
        <taxon>Cyanobacteriota</taxon>
        <taxon>Cyanophyceae</taxon>
        <taxon>Nostocales</taxon>
        <taxon>Aphanizomenonaceae</taxon>
        <taxon>Cylindrospermopsis</taxon>
    </lineage>
</organism>
<feature type="region of interest" description="Disordered" evidence="1">
    <location>
        <begin position="31"/>
        <end position="53"/>
    </location>
</feature>
<keyword evidence="2" id="KW-0732">Signal</keyword>
<evidence type="ECO:0008006" key="5">
    <source>
        <dbReference type="Google" id="ProtNLM"/>
    </source>
</evidence>
<protein>
    <recommendedName>
        <fullName evidence="5">Low temperature-induced protein</fullName>
    </recommendedName>
</protein>
<feature type="compositionally biased region" description="Polar residues" evidence="1">
    <location>
        <begin position="31"/>
        <end position="50"/>
    </location>
</feature>
<gene>
    <name evidence="3" type="ORF">B7O87_11820</name>
</gene>
<evidence type="ECO:0000256" key="1">
    <source>
        <dbReference type="SAM" id="MobiDB-lite"/>
    </source>
</evidence>